<dbReference type="InterPro" id="IPR050156">
    <property type="entry name" value="TC-AMP_synthase_SUA5"/>
</dbReference>
<evidence type="ECO:0000256" key="5">
    <source>
        <dbReference type="ARBA" id="ARBA00022679"/>
    </source>
</evidence>
<proteinExistence type="inferred from homology"/>
<evidence type="ECO:0000256" key="7">
    <source>
        <dbReference type="ARBA" id="ARBA00022695"/>
    </source>
</evidence>
<keyword evidence="4" id="KW-0963">Cytoplasm</keyword>
<dbReference type="PANTHER" id="PTHR17490">
    <property type="entry name" value="SUA5"/>
    <property type="match status" value="1"/>
</dbReference>
<comment type="subcellular location">
    <subcellularLocation>
        <location evidence="1">Cytoplasm</location>
    </subcellularLocation>
</comment>
<comment type="similarity">
    <text evidence="2">Belongs to the SUA5 family.</text>
</comment>
<evidence type="ECO:0000313" key="13">
    <source>
        <dbReference type="EMBL" id="VAV86352.1"/>
    </source>
</evidence>
<keyword evidence="9" id="KW-0067">ATP-binding</keyword>
<dbReference type="EMBL" id="UOEB01000332">
    <property type="protein sequence ID" value="VAV86352.1"/>
    <property type="molecule type" value="Genomic_DNA"/>
</dbReference>
<evidence type="ECO:0000256" key="4">
    <source>
        <dbReference type="ARBA" id="ARBA00022490"/>
    </source>
</evidence>
<comment type="catalytic activity">
    <reaction evidence="11">
        <text>L-threonine + hydrogencarbonate + ATP = L-threonylcarbamoyladenylate + diphosphate + H2O</text>
        <dbReference type="Rhea" id="RHEA:36407"/>
        <dbReference type="ChEBI" id="CHEBI:15377"/>
        <dbReference type="ChEBI" id="CHEBI:17544"/>
        <dbReference type="ChEBI" id="CHEBI:30616"/>
        <dbReference type="ChEBI" id="CHEBI:33019"/>
        <dbReference type="ChEBI" id="CHEBI:57926"/>
        <dbReference type="ChEBI" id="CHEBI:73682"/>
        <dbReference type="EC" id="2.7.7.87"/>
    </reaction>
</comment>
<dbReference type="GO" id="GO:0005524">
    <property type="term" value="F:ATP binding"/>
    <property type="evidence" value="ECO:0007669"/>
    <property type="project" value="UniProtKB-KW"/>
</dbReference>
<keyword evidence="7 13" id="KW-0548">Nucleotidyltransferase</keyword>
<dbReference type="GO" id="GO:0003725">
    <property type="term" value="F:double-stranded RNA binding"/>
    <property type="evidence" value="ECO:0007669"/>
    <property type="project" value="InterPro"/>
</dbReference>
<gene>
    <name evidence="13" type="ORF">MNBD_BACTEROID02-1056</name>
</gene>
<feature type="non-terminal residue" evidence="13">
    <location>
        <position position="1"/>
    </location>
</feature>
<evidence type="ECO:0000256" key="1">
    <source>
        <dbReference type="ARBA" id="ARBA00004496"/>
    </source>
</evidence>
<dbReference type="PANTHER" id="PTHR17490:SF16">
    <property type="entry name" value="THREONYLCARBAMOYL-AMP SYNTHASE"/>
    <property type="match status" value="1"/>
</dbReference>
<name>A0A3B0R1F5_9ZZZZ</name>
<dbReference type="GO" id="GO:0008033">
    <property type="term" value="P:tRNA processing"/>
    <property type="evidence" value="ECO:0007669"/>
    <property type="project" value="UniProtKB-KW"/>
</dbReference>
<organism evidence="13">
    <name type="scientific">hydrothermal vent metagenome</name>
    <dbReference type="NCBI Taxonomy" id="652676"/>
    <lineage>
        <taxon>unclassified sequences</taxon>
        <taxon>metagenomes</taxon>
        <taxon>ecological metagenomes</taxon>
    </lineage>
</organism>
<dbReference type="Pfam" id="PF01300">
    <property type="entry name" value="Sua5_yciO_yrdC"/>
    <property type="match status" value="1"/>
</dbReference>
<keyword evidence="8" id="KW-0547">Nucleotide-binding</keyword>
<dbReference type="InterPro" id="IPR017945">
    <property type="entry name" value="DHBP_synth_RibB-like_a/b_dom"/>
</dbReference>
<accession>A0A3B0R1F5</accession>
<evidence type="ECO:0000256" key="11">
    <source>
        <dbReference type="ARBA" id="ARBA00048366"/>
    </source>
</evidence>
<dbReference type="GO" id="GO:0061710">
    <property type="term" value="F:L-threonylcarbamoyladenylate synthase"/>
    <property type="evidence" value="ECO:0007669"/>
    <property type="project" value="UniProtKB-EC"/>
</dbReference>
<keyword evidence="5 13" id="KW-0808">Transferase</keyword>
<evidence type="ECO:0000256" key="3">
    <source>
        <dbReference type="ARBA" id="ARBA00012584"/>
    </source>
</evidence>
<evidence type="ECO:0000256" key="2">
    <source>
        <dbReference type="ARBA" id="ARBA00007663"/>
    </source>
</evidence>
<evidence type="ECO:0000256" key="9">
    <source>
        <dbReference type="ARBA" id="ARBA00022840"/>
    </source>
</evidence>
<feature type="domain" description="YrdC-like" evidence="12">
    <location>
        <begin position="1"/>
        <end position="92"/>
    </location>
</feature>
<dbReference type="GO" id="GO:0000049">
    <property type="term" value="F:tRNA binding"/>
    <property type="evidence" value="ECO:0007669"/>
    <property type="project" value="TreeGrafter"/>
</dbReference>
<dbReference type="InterPro" id="IPR006070">
    <property type="entry name" value="Sua5-like_dom"/>
</dbReference>
<evidence type="ECO:0000259" key="12">
    <source>
        <dbReference type="PROSITE" id="PS51163"/>
    </source>
</evidence>
<dbReference type="SUPFAM" id="SSF55821">
    <property type="entry name" value="YrdC/RibB"/>
    <property type="match status" value="1"/>
</dbReference>
<dbReference type="EC" id="2.7.7.87" evidence="3"/>
<evidence type="ECO:0000256" key="6">
    <source>
        <dbReference type="ARBA" id="ARBA00022694"/>
    </source>
</evidence>
<dbReference type="GO" id="GO:0005737">
    <property type="term" value="C:cytoplasm"/>
    <property type="evidence" value="ECO:0007669"/>
    <property type="project" value="UniProtKB-SubCell"/>
</dbReference>
<protein>
    <recommendedName>
        <fullName evidence="10">L-threonylcarbamoyladenylate synthase</fullName>
        <ecNumber evidence="3">2.7.7.87</ecNumber>
    </recommendedName>
    <alternativeName>
        <fullName evidence="10">L-threonylcarbamoyladenylate synthase</fullName>
    </alternativeName>
</protein>
<dbReference type="PROSITE" id="PS51163">
    <property type="entry name" value="YRDC"/>
    <property type="match status" value="1"/>
</dbReference>
<dbReference type="AlphaFoldDB" id="A0A3B0R1F5"/>
<evidence type="ECO:0000256" key="10">
    <source>
        <dbReference type="ARBA" id="ARBA00029774"/>
    </source>
</evidence>
<dbReference type="Gene3D" id="3.90.870.10">
    <property type="entry name" value="DHBP synthase"/>
    <property type="match status" value="1"/>
</dbReference>
<keyword evidence="6" id="KW-0819">tRNA processing</keyword>
<reference evidence="13" key="1">
    <citation type="submission" date="2018-06" db="EMBL/GenBank/DDBJ databases">
        <authorList>
            <person name="Zhirakovskaya E."/>
        </authorList>
    </citation>
    <scope>NUCLEOTIDE SEQUENCE</scope>
</reference>
<dbReference type="GO" id="GO:0006450">
    <property type="term" value="P:regulation of translational fidelity"/>
    <property type="evidence" value="ECO:0007669"/>
    <property type="project" value="TreeGrafter"/>
</dbReference>
<sequence length="92" mass="10146">LAPNIIAADNSVAIRIVKDEFCQKLIRDLGKPIVSTSANLSGSLSPKSYNDIDKTLLKKVDYVVDLHRDKIQSTASQLVKFGSTGKIEFLRK</sequence>
<evidence type="ECO:0000256" key="8">
    <source>
        <dbReference type="ARBA" id="ARBA00022741"/>
    </source>
</evidence>